<gene>
    <name evidence="2" type="ORF">MNBD_GAMMA12-3410</name>
</gene>
<dbReference type="EMBL" id="UOFL01000212">
    <property type="protein sequence ID" value="VAW81040.1"/>
    <property type="molecule type" value="Genomic_DNA"/>
</dbReference>
<accession>A0A3B0YWM8</accession>
<sequence length="139" mass="15667">MVDKLVSAKDALGDIPNASEIAELLQYYPTYDLGHRNSLLHGYFAGKTLPELVDMKLKAKNIDKADCSARSRGGHAHWVVSKLDKTVVRFKYLRLRLKDGMTRRKANQQILAEYSYNGDAKDGGQSNIRKMTRSPVLDK</sequence>
<reference evidence="2" key="1">
    <citation type="submission" date="2018-06" db="EMBL/GenBank/DDBJ databases">
        <authorList>
            <person name="Zhirakovskaya E."/>
        </authorList>
    </citation>
    <scope>NUCLEOTIDE SEQUENCE</scope>
</reference>
<name>A0A3B0YWM8_9ZZZZ</name>
<protein>
    <submittedName>
        <fullName evidence="2">Uncharacterized protein</fullName>
    </submittedName>
</protein>
<evidence type="ECO:0000313" key="2">
    <source>
        <dbReference type="EMBL" id="VAW81040.1"/>
    </source>
</evidence>
<proteinExistence type="predicted"/>
<feature type="region of interest" description="Disordered" evidence="1">
    <location>
        <begin position="120"/>
        <end position="139"/>
    </location>
</feature>
<organism evidence="2">
    <name type="scientific">hydrothermal vent metagenome</name>
    <dbReference type="NCBI Taxonomy" id="652676"/>
    <lineage>
        <taxon>unclassified sequences</taxon>
        <taxon>metagenomes</taxon>
        <taxon>ecological metagenomes</taxon>
    </lineage>
</organism>
<evidence type="ECO:0000256" key="1">
    <source>
        <dbReference type="SAM" id="MobiDB-lite"/>
    </source>
</evidence>
<dbReference type="AlphaFoldDB" id="A0A3B0YWM8"/>